<reference evidence="2 3" key="1">
    <citation type="submission" date="2014-11" db="EMBL/GenBank/DDBJ databases">
        <authorList>
            <person name="Zhu J."/>
            <person name="Qi W."/>
            <person name="Song R."/>
        </authorList>
    </citation>
    <scope>NUCLEOTIDE SEQUENCE [LARGE SCALE GENOMIC DNA]</scope>
</reference>
<feature type="region of interest" description="Disordered" evidence="1">
    <location>
        <begin position="1"/>
        <end position="76"/>
    </location>
</feature>
<dbReference type="InParanoid" id="A0A0G4FN61"/>
<protein>
    <submittedName>
        <fullName evidence="2">Uncharacterized protein</fullName>
    </submittedName>
</protein>
<dbReference type="VEuPathDB" id="CryptoDB:Vbra_15843"/>
<organism evidence="2 3">
    <name type="scientific">Vitrella brassicaformis (strain CCMP3155)</name>
    <dbReference type="NCBI Taxonomy" id="1169540"/>
    <lineage>
        <taxon>Eukaryota</taxon>
        <taxon>Sar</taxon>
        <taxon>Alveolata</taxon>
        <taxon>Colpodellida</taxon>
        <taxon>Vitrellaceae</taxon>
        <taxon>Vitrella</taxon>
    </lineage>
</organism>
<dbReference type="Proteomes" id="UP000041254">
    <property type="component" value="Unassembled WGS sequence"/>
</dbReference>
<feature type="compositionally biased region" description="Low complexity" evidence="1">
    <location>
        <begin position="15"/>
        <end position="48"/>
    </location>
</feature>
<proteinExistence type="predicted"/>
<evidence type="ECO:0000313" key="2">
    <source>
        <dbReference type="EMBL" id="CEM15626.1"/>
    </source>
</evidence>
<evidence type="ECO:0000256" key="1">
    <source>
        <dbReference type="SAM" id="MobiDB-lite"/>
    </source>
</evidence>
<dbReference type="EMBL" id="CDMY01000466">
    <property type="protein sequence ID" value="CEM15626.1"/>
    <property type="molecule type" value="Genomic_DNA"/>
</dbReference>
<sequence>MLEFQFPACPPSRPAAAAAAAAAEVLPTRPRSPTQPTPDKTSPPARAPQGRRRGRGAGTAAAAQEPMDEAAMAQQQKATDEALLSLWLASNCPGATKCACGPATRRQ</sequence>
<dbReference type="AlphaFoldDB" id="A0A0G4FN61"/>
<feature type="compositionally biased region" description="Low complexity" evidence="1">
    <location>
        <begin position="58"/>
        <end position="76"/>
    </location>
</feature>
<gene>
    <name evidence="2" type="ORF">Vbra_15843</name>
</gene>
<evidence type="ECO:0000313" key="3">
    <source>
        <dbReference type="Proteomes" id="UP000041254"/>
    </source>
</evidence>
<keyword evidence="3" id="KW-1185">Reference proteome</keyword>
<name>A0A0G4FN61_VITBC</name>
<accession>A0A0G4FN61</accession>